<keyword evidence="4" id="KW-0378">Hydrolase</keyword>
<reference evidence="7" key="1">
    <citation type="submission" date="2021-11" db="EMBL/GenBank/DDBJ databases">
        <title>Legionella maioricencis sp. nov., a new species isolated from hot water samples in Mallorca.</title>
        <authorList>
            <person name="Crespi S."/>
            <person name="Drasar V."/>
            <person name="Salva-Serra F."/>
            <person name="Jaen-Luchoro D."/>
            <person name="Pineiro-Iglesias B."/>
            <person name="Aliaga F."/>
            <person name="Fernandez-Juarez V."/>
            <person name="Coll G."/>
            <person name="Moore E.R.B."/>
            <person name="Bennasar-Figueras A."/>
        </authorList>
    </citation>
    <scope>NUCLEOTIDE SEQUENCE</scope>
    <source>
        <strain evidence="7">HCPI-6</strain>
    </source>
</reference>
<protein>
    <submittedName>
        <fullName evidence="7">S10 family peptidase</fullName>
    </submittedName>
</protein>
<dbReference type="RefSeq" id="WP_250424342.1">
    <property type="nucleotide sequence ID" value="NZ_JAJKBJ010000029.1"/>
</dbReference>
<dbReference type="SUPFAM" id="SSF53474">
    <property type="entry name" value="alpha/beta-Hydrolases"/>
    <property type="match status" value="1"/>
</dbReference>
<evidence type="ECO:0000256" key="2">
    <source>
        <dbReference type="ARBA" id="ARBA00022670"/>
    </source>
</evidence>
<keyword evidence="3 6" id="KW-0732">Signal</keyword>
<evidence type="ECO:0000313" key="7">
    <source>
        <dbReference type="EMBL" id="MCL9685560.1"/>
    </source>
</evidence>
<dbReference type="Gene3D" id="3.40.50.1820">
    <property type="entry name" value="alpha/beta hydrolase"/>
    <property type="match status" value="1"/>
</dbReference>
<dbReference type="PANTHER" id="PTHR11802">
    <property type="entry name" value="SERINE PROTEASE FAMILY S10 SERINE CARBOXYPEPTIDASE"/>
    <property type="match status" value="1"/>
</dbReference>
<organism evidence="7 8">
    <name type="scientific">Legionella maioricensis</name>
    <dbReference type="NCBI Taxonomy" id="2896528"/>
    <lineage>
        <taxon>Bacteria</taxon>
        <taxon>Pseudomonadati</taxon>
        <taxon>Pseudomonadota</taxon>
        <taxon>Gammaproteobacteria</taxon>
        <taxon>Legionellales</taxon>
        <taxon>Legionellaceae</taxon>
        <taxon>Legionella</taxon>
    </lineage>
</organism>
<comment type="caution">
    <text evidence="7">The sequence shown here is derived from an EMBL/GenBank/DDBJ whole genome shotgun (WGS) entry which is preliminary data.</text>
</comment>
<feature type="chain" id="PRO_5040741329" evidence="6">
    <location>
        <begin position="20"/>
        <end position="438"/>
    </location>
</feature>
<dbReference type="InterPro" id="IPR029058">
    <property type="entry name" value="AB_hydrolase_fold"/>
</dbReference>
<accession>A0A9X2D3V6</accession>
<dbReference type="PANTHER" id="PTHR11802:SF3">
    <property type="entry name" value="RETINOID-INDUCIBLE SERINE CARBOXYPEPTIDASE"/>
    <property type="match status" value="1"/>
</dbReference>
<dbReference type="GO" id="GO:0006508">
    <property type="term" value="P:proteolysis"/>
    <property type="evidence" value="ECO:0007669"/>
    <property type="project" value="UniProtKB-KW"/>
</dbReference>
<evidence type="ECO:0000256" key="5">
    <source>
        <dbReference type="ARBA" id="ARBA00023180"/>
    </source>
</evidence>
<keyword evidence="1" id="KW-0121">Carboxypeptidase</keyword>
<dbReference type="AlphaFoldDB" id="A0A9X2D3V6"/>
<proteinExistence type="predicted"/>
<dbReference type="EMBL" id="JAJKBJ010000029">
    <property type="protein sequence ID" value="MCL9685560.1"/>
    <property type="molecule type" value="Genomic_DNA"/>
</dbReference>
<feature type="signal peptide" evidence="6">
    <location>
        <begin position="1"/>
        <end position="19"/>
    </location>
</feature>
<dbReference type="PRINTS" id="PR00724">
    <property type="entry name" value="CRBOXYPTASEC"/>
</dbReference>
<sequence length="438" mass="49252">MKNYSILFLLLCCVFTLFAAQNKTLINSEERIISLPGFGKVKGLELAGYLPISDSATPSGNLFYWYVENRSPLADSPLVLWLNGGPGAVSMYGFFMENGPYIINKDGTLSERRYSWSQKANYLVIDQPAGVGFSYGEKNTYLNESEAMDQLYYAIQFFFQHHPELASKPFYLAGESYAGKYLPQLAMRIITGNTGKQKIQLKGLLVGDAWVNPRLQQLANADYAYSHGLIDRNTQEKVLKLYHQCIKEIDKRTPSTRRANQTCEKIQALIIKESGGLNLANISKGVEPDDSTMIKYLNTPEVRQALHVDPRVQQFKTFSERVAKRLEIGEQDSVANLYPVILAAGVRVLIYNGLEDGKDSNFMSTDLWLSELNWPFKKEFANTARCVWHVDHQVAGYAKSAGGLTQVKIRHAGHLAPIDQPARLLDLFNHFISDQALC</sequence>
<evidence type="ECO:0000256" key="3">
    <source>
        <dbReference type="ARBA" id="ARBA00022729"/>
    </source>
</evidence>
<evidence type="ECO:0000256" key="6">
    <source>
        <dbReference type="SAM" id="SignalP"/>
    </source>
</evidence>
<dbReference type="InterPro" id="IPR001563">
    <property type="entry name" value="Peptidase_S10"/>
</dbReference>
<keyword evidence="8" id="KW-1185">Reference proteome</keyword>
<dbReference type="Proteomes" id="UP001139721">
    <property type="component" value="Unassembled WGS sequence"/>
</dbReference>
<dbReference type="GO" id="GO:0004185">
    <property type="term" value="F:serine-type carboxypeptidase activity"/>
    <property type="evidence" value="ECO:0007669"/>
    <property type="project" value="InterPro"/>
</dbReference>
<name>A0A9X2D3V6_9GAMM</name>
<dbReference type="Pfam" id="PF00450">
    <property type="entry name" value="Peptidase_S10"/>
    <property type="match status" value="1"/>
</dbReference>
<dbReference type="PROSITE" id="PS00131">
    <property type="entry name" value="CARBOXYPEPT_SER_SER"/>
    <property type="match status" value="1"/>
</dbReference>
<dbReference type="InterPro" id="IPR018202">
    <property type="entry name" value="Ser_caboxypep_ser_AS"/>
</dbReference>
<evidence type="ECO:0000256" key="1">
    <source>
        <dbReference type="ARBA" id="ARBA00022645"/>
    </source>
</evidence>
<evidence type="ECO:0000256" key="4">
    <source>
        <dbReference type="ARBA" id="ARBA00022801"/>
    </source>
</evidence>
<gene>
    <name evidence="7" type="ORF">LOX96_15770</name>
</gene>
<keyword evidence="2" id="KW-0645">Protease</keyword>
<keyword evidence="5" id="KW-0325">Glycoprotein</keyword>
<evidence type="ECO:0000313" key="8">
    <source>
        <dbReference type="Proteomes" id="UP001139721"/>
    </source>
</evidence>